<reference evidence="3" key="1">
    <citation type="submission" date="2016-10" db="EMBL/GenBank/DDBJ databases">
        <authorList>
            <person name="Varghese N."/>
            <person name="Submissions S."/>
        </authorList>
    </citation>
    <scope>NUCLEOTIDE SEQUENCE [LARGE SCALE GENOMIC DNA]</scope>
    <source>
        <strain evidence="3">OK042</strain>
    </source>
</reference>
<dbReference type="SUPFAM" id="SSF51261">
    <property type="entry name" value="Duplicated hybrid motif"/>
    <property type="match status" value="1"/>
</dbReference>
<dbReference type="Proteomes" id="UP000198915">
    <property type="component" value="Unassembled WGS sequence"/>
</dbReference>
<name>A0A1I3WQ11_9BACL</name>
<protein>
    <submittedName>
        <fullName evidence="2">Stage IV sporulation protein FA</fullName>
    </submittedName>
</protein>
<gene>
    <name evidence="2" type="ORF">SAMN05518846_108245</name>
</gene>
<organism evidence="2 3">
    <name type="scientific">Brevibacillus centrosporus</name>
    <dbReference type="NCBI Taxonomy" id="54910"/>
    <lineage>
        <taxon>Bacteria</taxon>
        <taxon>Bacillati</taxon>
        <taxon>Bacillota</taxon>
        <taxon>Bacilli</taxon>
        <taxon>Bacillales</taxon>
        <taxon>Paenibacillaceae</taxon>
        <taxon>Brevibacillus</taxon>
    </lineage>
</organism>
<dbReference type="Gene3D" id="2.70.70.10">
    <property type="entry name" value="Glucose Permease (Domain IIA)"/>
    <property type="match status" value="1"/>
</dbReference>
<evidence type="ECO:0000259" key="1">
    <source>
        <dbReference type="Pfam" id="PF01551"/>
    </source>
</evidence>
<dbReference type="InterPro" id="IPR011055">
    <property type="entry name" value="Dup_hybrid_motif"/>
</dbReference>
<accession>A0A1I3WQ11</accession>
<evidence type="ECO:0000313" key="3">
    <source>
        <dbReference type="Proteomes" id="UP000198915"/>
    </source>
</evidence>
<proteinExistence type="predicted"/>
<keyword evidence="3" id="KW-1185">Reference proteome</keyword>
<sequence length="303" mass="34372">MGRLSFLFFKSLLIRNAHLDTGHKAGRQVIRWYKGLACGGMRMFREVDRVKERRRERLERIRMQPRDSFSPFVDDWKDPIEPTAEPFAFSLKEEEDPVNHRHSHEMWGLQILASVLLVGAAYLLFQTSLIPATWKNSAREVMTRDFNFSGVADWYEARFGSLPTLLPSLHGPNAVPAAGTTTKQVDAWKLPANWKVVKSFEPKSAKVVLTTALDDQVTIGETGWVTYVGEKQGYGTTVVVRLTKDREVWFGNLERVAVAKDDVLQAGQEIGVARAVNNSSRHLYLGVKQEDQFVNPLDVIPFE</sequence>
<dbReference type="CDD" id="cd12797">
    <property type="entry name" value="M23_peptidase"/>
    <property type="match status" value="1"/>
</dbReference>
<dbReference type="EMBL" id="FORT01000008">
    <property type="protein sequence ID" value="SFK09269.1"/>
    <property type="molecule type" value="Genomic_DNA"/>
</dbReference>
<feature type="domain" description="M23ase beta-sheet core" evidence="1">
    <location>
        <begin position="215"/>
        <end position="296"/>
    </location>
</feature>
<dbReference type="STRING" id="1884381.SAMN05518846_108245"/>
<evidence type="ECO:0000313" key="2">
    <source>
        <dbReference type="EMBL" id="SFK09269.1"/>
    </source>
</evidence>
<dbReference type="AlphaFoldDB" id="A0A1I3WQ11"/>
<dbReference type="Pfam" id="PF01551">
    <property type="entry name" value="Peptidase_M23"/>
    <property type="match status" value="1"/>
</dbReference>
<dbReference type="InterPro" id="IPR016047">
    <property type="entry name" value="M23ase_b-sheet_dom"/>
</dbReference>